<sequence>MTFKALFLDLDGTSLNDHNSLSPALQAILTKLREDGLQVIFSTGRSFAGALPFANAIGGIDYMINYNGARVFDFRKDRVLYEALLPRPVLEQVFEFSKIHQYPPIFYHNNVIYTADGSAHHHTCPGERFAILDPDYNWLDEDITKALFVVPSEQLTTYLDFAHQHFQGASISTSSATYLEVMPQGVNKSVGVQHVLEQLNIDPKHCIAFGDQRNDLEMLSLVGHPYVMGNAIDPLKVQFPDRVVQTNLEDGVAKTLDRLFKLNYF</sequence>
<dbReference type="InterPro" id="IPR000150">
    <property type="entry name" value="Cof"/>
</dbReference>
<evidence type="ECO:0000313" key="2">
    <source>
        <dbReference type="Proteomes" id="UP000245020"/>
    </source>
</evidence>
<dbReference type="CDD" id="cd07516">
    <property type="entry name" value="HAD_Pase"/>
    <property type="match status" value="1"/>
</dbReference>
<dbReference type="NCBIfam" id="TIGR00099">
    <property type="entry name" value="Cof-subfamily"/>
    <property type="match status" value="1"/>
</dbReference>
<dbReference type="PANTHER" id="PTHR10000">
    <property type="entry name" value="PHOSPHOSERINE PHOSPHATASE"/>
    <property type="match status" value="1"/>
</dbReference>
<evidence type="ECO:0000313" key="1">
    <source>
        <dbReference type="EMBL" id="PWD81919.1"/>
    </source>
</evidence>
<organism evidence="1 2">
    <name type="scientific">Ignatzschineria ureiclastica</name>
    <dbReference type="NCBI Taxonomy" id="472582"/>
    <lineage>
        <taxon>Bacteria</taxon>
        <taxon>Pseudomonadati</taxon>
        <taxon>Pseudomonadota</taxon>
        <taxon>Gammaproteobacteria</taxon>
        <taxon>Cardiobacteriales</taxon>
        <taxon>Ignatzschineriaceae</taxon>
        <taxon>Ignatzschineria</taxon>
    </lineage>
</organism>
<comment type="caution">
    <text evidence="1">The sequence shown here is derived from an EMBL/GenBank/DDBJ whole genome shotgun (WGS) entry which is preliminary data.</text>
</comment>
<proteinExistence type="predicted"/>
<dbReference type="GO" id="GO:0000287">
    <property type="term" value="F:magnesium ion binding"/>
    <property type="evidence" value="ECO:0007669"/>
    <property type="project" value="TreeGrafter"/>
</dbReference>
<gene>
    <name evidence="1" type="ORF">DC083_01700</name>
</gene>
<accession>A0A2U2AH53</accession>
<dbReference type="SUPFAM" id="SSF56784">
    <property type="entry name" value="HAD-like"/>
    <property type="match status" value="1"/>
</dbReference>
<dbReference type="RefSeq" id="WP_109188536.1">
    <property type="nucleotide sequence ID" value="NZ_BMYA01000001.1"/>
</dbReference>
<dbReference type="EMBL" id="QEWQ01000001">
    <property type="protein sequence ID" value="PWD81919.1"/>
    <property type="molecule type" value="Genomic_DNA"/>
</dbReference>
<protein>
    <recommendedName>
        <fullName evidence="3">Cof-type HAD-IIB family hydrolase</fullName>
    </recommendedName>
</protein>
<dbReference type="Proteomes" id="UP000245020">
    <property type="component" value="Unassembled WGS sequence"/>
</dbReference>
<dbReference type="InterPro" id="IPR006379">
    <property type="entry name" value="HAD-SF_hydro_IIB"/>
</dbReference>
<dbReference type="AlphaFoldDB" id="A0A2U2AH53"/>
<reference evidence="2" key="1">
    <citation type="submission" date="2018-05" db="EMBL/GenBank/DDBJ databases">
        <title>Ignatzschineria dubaiensis sp. nov., isolated from necrotic foot tissues of dromedaries (Camelus dromedarius) and associated maggots in Dubai, United Arab Emirates.</title>
        <authorList>
            <person name="Tsang C.C."/>
            <person name="Tang J.Y.M."/>
            <person name="Fong J.Y.H."/>
            <person name="Kinne J."/>
            <person name="Lee H.H."/>
            <person name="Joseph M."/>
            <person name="Jose S."/>
            <person name="Schuster R.K."/>
            <person name="Tang Y."/>
            <person name="Sivakumar S."/>
            <person name="Chen J.H.K."/>
            <person name="Teng J.L.L."/>
            <person name="Lau S.K.P."/>
            <person name="Wernery U."/>
            <person name="Woo P.C.Y."/>
        </authorList>
    </citation>
    <scope>NUCLEOTIDE SEQUENCE [LARGE SCALE GENOMIC DNA]</scope>
    <source>
        <strain evidence="2">KCTC 22644</strain>
    </source>
</reference>
<dbReference type="Gene3D" id="3.30.1240.10">
    <property type="match status" value="1"/>
</dbReference>
<dbReference type="SFLD" id="SFLDG01140">
    <property type="entry name" value="C2.B:_Phosphomannomutase_and_P"/>
    <property type="match status" value="1"/>
</dbReference>
<dbReference type="InterPro" id="IPR023214">
    <property type="entry name" value="HAD_sf"/>
</dbReference>
<dbReference type="PANTHER" id="PTHR10000:SF8">
    <property type="entry name" value="HAD SUPERFAMILY HYDROLASE-LIKE, TYPE 3"/>
    <property type="match status" value="1"/>
</dbReference>
<keyword evidence="2" id="KW-1185">Reference proteome</keyword>
<name>A0A2U2AH53_9GAMM</name>
<dbReference type="GO" id="GO:0016791">
    <property type="term" value="F:phosphatase activity"/>
    <property type="evidence" value="ECO:0007669"/>
    <property type="project" value="TreeGrafter"/>
</dbReference>
<dbReference type="InterPro" id="IPR036412">
    <property type="entry name" value="HAD-like_sf"/>
</dbReference>
<dbReference type="SFLD" id="SFLDS00003">
    <property type="entry name" value="Haloacid_Dehalogenase"/>
    <property type="match status" value="1"/>
</dbReference>
<dbReference type="NCBIfam" id="TIGR01484">
    <property type="entry name" value="HAD-SF-IIB"/>
    <property type="match status" value="1"/>
</dbReference>
<dbReference type="Gene3D" id="3.40.50.1000">
    <property type="entry name" value="HAD superfamily/HAD-like"/>
    <property type="match status" value="1"/>
</dbReference>
<dbReference type="Pfam" id="PF08282">
    <property type="entry name" value="Hydrolase_3"/>
    <property type="match status" value="1"/>
</dbReference>
<dbReference type="PROSITE" id="PS01229">
    <property type="entry name" value="COF_2"/>
    <property type="match status" value="1"/>
</dbReference>
<dbReference type="GO" id="GO:0005829">
    <property type="term" value="C:cytosol"/>
    <property type="evidence" value="ECO:0007669"/>
    <property type="project" value="TreeGrafter"/>
</dbReference>
<dbReference type="OrthoDB" id="5498330at2"/>
<evidence type="ECO:0008006" key="3">
    <source>
        <dbReference type="Google" id="ProtNLM"/>
    </source>
</evidence>